<accession>A0AAV4DNQ9</accession>
<keyword evidence="2" id="KW-1185">Reference proteome</keyword>
<sequence length="116" mass="13014">MNNSHPNPPIICGQSCRMNNSHPNPSIICETVLQNEQFTSKPFHNLGQSCRMNNSHPNPPIISGQSCRMNNSHPNPPIICETVLQNEQFTSKPSHNLWTVLQSLIPLKIHGRRTLA</sequence>
<evidence type="ECO:0000313" key="1">
    <source>
        <dbReference type="EMBL" id="GFO45560.1"/>
    </source>
</evidence>
<protein>
    <submittedName>
        <fullName evidence="1">Uncharacterized protein</fullName>
    </submittedName>
</protein>
<dbReference type="Proteomes" id="UP000735302">
    <property type="component" value="Unassembled WGS sequence"/>
</dbReference>
<dbReference type="EMBL" id="BLXT01008064">
    <property type="protein sequence ID" value="GFO45560.1"/>
    <property type="molecule type" value="Genomic_DNA"/>
</dbReference>
<name>A0AAV4DNQ9_9GAST</name>
<organism evidence="1 2">
    <name type="scientific">Plakobranchus ocellatus</name>
    <dbReference type="NCBI Taxonomy" id="259542"/>
    <lineage>
        <taxon>Eukaryota</taxon>
        <taxon>Metazoa</taxon>
        <taxon>Spiralia</taxon>
        <taxon>Lophotrochozoa</taxon>
        <taxon>Mollusca</taxon>
        <taxon>Gastropoda</taxon>
        <taxon>Heterobranchia</taxon>
        <taxon>Euthyneura</taxon>
        <taxon>Panpulmonata</taxon>
        <taxon>Sacoglossa</taxon>
        <taxon>Placobranchoidea</taxon>
        <taxon>Plakobranchidae</taxon>
        <taxon>Plakobranchus</taxon>
    </lineage>
</organism>
<evidence type="ECO:0000313" key="2">
    <source>
        <dbReference type="Proteomes" id="UP000735302"/>
    </source>
</evidence>
<comment type="caution">
    <text evidence="1">The sequence shown here is derived from an EMBL/GenBank/DDBJ whole genome shotgun (WGS) entry which is preliminary data.</text>
</comment>
<proteinExistence type="predicted"/>
<reference evidence="1 2" key="1">
    <citation type="journal article" date="2021" name="Elife">
        <title>Chloroplast acquisition without the gene transfer in kleptoplastic sea slugs, Plakobranchus ocellatus.</title>
        <authorList>
            <person name="Maeda T."/>
            <person name="Takahashi S."/>
            <person name="Yoshida T."/>
            <person name="Shimamura S."/>
            <person name="Takaki Y."/>
            <person name="Nagai Y."/>
            <person name="Toyoda A."/>
            <person name="Suzuki Y."/>
            <person name="Arimoto A."/>
            <person name="Ishii H."/>
            <person name="Satoh N."/>
            <person name="Nishiyama T."/>
            <person name="Hasebe M."/>
            <person name="Maruyama T."/>
            <person name="Minagawa J."/>
            <person name="Obokata J."/>
            <person name="Shigenobu S."/>
        </authorList>
    </citation>
    <scope>NUCLEOTIDE SEQUENCE [LARGE SCALE GENOMIC DNA]</scope>
</reference>
<dbReference type="AlphaFoldDB" id="A0AAV4DNQ9"/>
<gene>
    <name evidence="1" type="ORF">PoB_007206500</name>
</gene>